<dbReference type="Pfam" id="PF00072">
    <property type="entry name" value="Response_reg"/>
    <property type="match status" value="2"/>
</dbReference>
<dbReference type="GO" id="GO:0009927">
    <property type="term" value="F:histidine phosphotransfer kinase activity"/>
    <property type="evidence" value="ECO:0007669"/>
    <property type="project" value="TreeGrafter"/>
</dbReference>
<dbReference type="SUPFAM" id="SSF47384">
    <property type="entry name" value="Homodimeric domain of signal transducing histidine kinase"/>
    <property type="match status" value="1"/>
</dbReference>
<dbReference type="GO" id="GO:0000155">
    <property type="term" value="F:phosphorelay sensor kinase activity"/>
    <property type="evidence" value="ECO:0007669"/>
    <property type="project" value="InterPro"/>
</dbReference>
<evidence type="ECO:0000256" key="6">
    <source>
        <dbReference type="ARBA" id="ARBA00022777"/>
    </source>
</evidence>
<dbReference type="SMART" id="SM00448">
    <property type="entry name" value="REC"/>
    <property type="match status" value="2"/>
</dbReference>
<keyword evidence="13" id="KW-1185">Reference proteome</keyword>
<dbReference type="GO" id="GO:0005886">
    <property type="term" value="C:plasma membrane"/>
    <property type="evidence" value="ECO:0007669"/>
    <property type="project" value="UniProtKB-SubCell"/>
</dbReference>
<keyword evidence="7" id="KW-0902">Two-component regulatory system</keyword>
<evidence type="ECO:0000259" key="10">
    <source>
        <dbReference type="PROSITE" id="PS50109"/>
    </source>
</evidence>
<keyword evidence="5" id="KW-0808">Transferase</keyword>
<evidence type="ECO:0000256" key="4">
    <source>
        <dbReference type="ARBA" id="ARBA00022553"/>
    </source>
</evidence>
<name>A0A919UCB6_9ACTN</name>
<evidence type="ECO:0000256" key="8">
    <source>
        <dbReference type="PROSITE-ProRule" id="PRU00169"/>
    </source>
</evidence>
<comment type="caution">
    <text evidence="12">The sequence shown here is derived from an EMBL/GenBank/DDBJ whole genome shotgun (WGS) entry which is preliminary data.</text>
</comment>
<keyword evidence="9" id="KW-0812">Transmembrane</keyword>
<evidence type="ECO:0000256" key="2">
    <source>
        <dbReference type="ARBA" id="ARBA00004236"/>
    </source>
</evidence>
<dbReference type="AlphaFoldDB" id="A0A919UCB6"/>
<dbReference type="Proteomes" id="UP000660611">
    <property type="component" value="Unassembled WGS sequence"/>
</dbReference>
<feature type="domain" description="Histidine kinase" evidence="10">
    <location>
        <begin position="390"/>
        <end position="607"/>
    </location>
</feature>
<dbReference type="SMART" id="SM00387">
    <property type="entry name" value="HATPase_c"/>
    <property type="match status" value="1"/>
</dbReference>
<evidence type="ECO:0000256" key="9">
    <source>
        <dbReference type="SAM" id="Phobius"/>
    </source>
</evidence>
<dbReference type="InterPro" id="IPR005467">
    <property type="entry name" value="His_kinase_dom"/>
</dbReference>
<evidence type="ECO:0000256" key="7">
    <source>
        <dbReference type="ARBA" id="ARBA00023012"/>
    </source>
</evidence>
<dbReference type="SUPFAM" id="SSF55874">
    <property type="entry name" value="ATPase domain of HSP90 chaperone/DNA topoisomerase II/histidine kinase"/>
    <property type="match status" value="1"/>
</dbReference>
<dbReference type="PANTHER" id="PTHR43047:SF63">
    <property type="entry name" value="HISTIDINE KINASE"/>
    <property type="match status" value="1"/>
</dbReference>
<dbReference type="SUPFAM" id="SSF52172">
    <property type="entry name" value="CheY-like"/>
    <property type="match status" value="2"/>
</dbReference>
<organism evidence="12 13">
    <name type="scientific">Dactylosporangium siamense</name>
    <dbReference type="NCBI Taxonomy" id="685454"/>
    <lineage>
        <taxon>Bacteria</taxon>
        <taxon>Bacillati</taxon>
        <taxon>Actinomycetota</taxon>
        <taxon>Actinomycetes</taxon>
        <taxon>Micromonosporales</taxon>
        <taxon>Micromonosporaceae</taxon>
        <taxon>Dactylosporangium</taxon>
    </lineage>
</organism>
<feature type="transmembrane region" description="Helical" evidence="9">
    <location>
        <begin position="101"/>
        <end position="124"/>
    </location>
</feature>
<dbReference type="InterPro" id="IPR004358">
    <property type="entry name" value="Sig_transdc_His_kin-like_C"/>
</dbReference>
<feature type="domain" description="Response regulatory" evidence="11">
    <location>
        <begin position="752"/>
        <end position="868"/>
    </location>
</feature>
<feature type="domain" description="Response regulatory" evidence="11">
    <location>
        <begin position="630"/>
        <end position="743"/>
    </location>
</feature>
<dbReference type="CDD" id="cd00156">
    <property type="entry name" value="REC"/>
    <property type="match status" value="1"/>
</dbReference>
<dbReference type="Gene3D" id="1.10.287.130">
    <property type="match status" value="1"/>
</dbReference>
<feature type="modified residue" description="4-aspartylphosphate" evidence="8">
    <location>
        <position position="679"/>
    </location>
</feature>
<dbReference type="EMBL" id="BONQ01000073">
    <property type="protein sequence ID" value="GIG46601.1"/>
    <property type="molecule type" value="Genomic_DNA"/>
</dbReference>
<evidence type="ECO:0000259" key="11">
    <source>
        <dbReference type="PROSITE" id="PS50110"/>
    </source>
</evidence>
<dbReference type="InterPro" id="IPR011006">
    <property type="entry name" value="CheY-like_superfamily"/>
</dbReference>
<evidence type="ECO:0000256" key="5">
    <source>
        <dbReference type="ARBA" id="ARBA00022679"/>
    </source>
</evidence>
<protein>
    <recommendedName>
        <fullName evidence="3">histidine kinase</fullName>
        <ecNumber evidence="3">2.7.13.3</ecNumber>
    </recommendedName>
</protein>
<dbReference type="CDD" id="cd17574">
    <property type="entry name" value="REC_OmpR"/>
    <property type="match status" value="1"/>
</dbReference>
<dbReference type="InterPro" id="IPR003661">
    <property type="entry name" value="HisK_dim/P_dom"/>
</dbReference>
<feature type="transmembrane region" description="Helical" evidence="9">
    <location>
        <begin position="167"/>
        <end position="188"/>
    </location>
</feature>
<evidence type="ECO:0000313" key="13">
    <source>
        <dbReference type="Proteomes" id="UP000660611"/>
    </source>
</evidence>
<feature type="transmembrane region" description="Helical" evidence="9">
    <location>
        <begin position="136"/>
        <end position="155"/>
    </location>
</feature>
<gene>
    <name evidence="12" type="ORF">Dsi01nite_046420</name>
</gene>
<evidence type="ECO:0000256" key="3">
    <source>
        <dbReference type="ARBA" id="ARBA00012438"/>
    </source>
</evidence>
<comment type="catalytic activity">
    <reaction evidence="1">
        <text>ATP + protein L-histidine = ADP + protein N-phospho-L-histidine.</text>
        <dbReference type="EC" id="2.7.13.3"/>
    </reaction>
</comment>
<dbReference type="Gene3D" id="3.30.565.10">
    <property type="entry name" value="Histidine kinase-like ATPase, C-terminal domain"/>
    <property type="match status" value="1"/>
</dbReference>
<dbReference type="CDD" id="cd00082">
    <property type="entry name" value="HisKA"/>
    <property type="match status" value="1"/>
</dbReference>
<evidence type="ECO:0000313" key="12">
    <source>
        <dbReference type="EMBL" id="GIG46601.1"/>
    </source>
</evidence>
<evidence type="ECO:0000256" key="1">
    <source>
        <dbReference type="ARBA" id="ARBA00000085"/>
    </source>
</evidence>
<keyword evidence="4 8" id="KW-0597">Phosphoprotein</keyword>
<comment type="subcellular location">
    <subcellularLocation>
        <location evidence="2">Cell membrane</location>
    </subcellularLocation>
</comment>
<dbReference type="Pfam" id="PF00512">
    <property type="entry name" value="HisKA"/>
    <property type="match status" value="1"/>
</dbReference>
<keyword evidence="9" id="KW-1133">Transmembrane helix</keyword>
<dbReference type="InterPro" id="IPR003594">
    <property type="entry name" value="HATPase_dom"/>
</dbReference>
<dbReference type="PRINTS" id="PR00344">
    <property type="entry name" value="BCTRLSENSOR"/>
</dbReference>
<dbReference type="Pfam" id="PF02518">
    <property type="entry name" value="HATPase_c"/>
    <property type="match status" value="1"/>
</dbReference>
<proteinExistence type="predicted"/>
<dbReference type="CDD" id="cd16922">
    <property type="entry name" value="HATPase_EvgS-ArcB-TorS-like"/>
    <property type="match status" value="1"/>
</dbReference>
<keyword evidence="6" id="KW-0418">Kinase</keyword>
<sequence>MFLRALGGYLATRDPMQRAITLIFLPPVAVCVNALVRQILGAPLPTAVSASTTALLMLQPYLTLRLTARLRHVPTWLDRTLLISLVASIVAVAAAPRPLNVGYLLLASGTFTVTEVIAGTYLLIGAQRRSGAARARLRLAAVATYAFVAMMLMLYTGAALSPSTRSWLAPAGRVVALVSAVGYLIAFMPPAWLRRVMSATVWYEATEDLQRLPSAVSTAQVWRRFVQVVHETTGTDAVVLVRTARGGRLEQVAAVCRSGASLPHDPMPELTDKDLALLLAARQPVTAGSTRRPAPALATYYAQATGARLVTALELSLSADECGAVLLMDRYQALFTTDDLRLTAVLGGQAQALAERSTTLAEQRRLSEQLAESVDALTHASQAKSDFLAGMSHELRTPLNAIIGFSDLMRAEHPDGDRRTVPADWVDHIHNSGRHLLGLINDILDLAKVEAGRLELNPEPLALDVAVHEVITGLRPLTDRKGLEVVIDVPQVAVRADPLRFRQILDNLLSNAIKFTPEGGRIALSAAGEAGEVALSVADSGVGIAAEDHARVFEEFQQVGSAAQRQAGTGLGLALTRRLVEAHGGSIVLQSELGEGSRFTVRLPDATAEMPAAAPTALPVTGPVGAARGRVLIIDDDARAAELLMTYLAAAGYQVRVAPGGEEGLAAARAWVPDAILLDVVMPGLDGWDVIRELKHEDPLRGIPVFFATIIDDRKAGMSLGATDFFVKPVDHDLLLAQLARHVVPAGNDAASVLVVDRDDQTRRVVEQHLRDGGIDVVACDDGPEGLRLSRDRRFDLIICDLQMADVDGFALLAGLEGDPATRGIPVLALTEPDLSDADRVRLTGKVIGTMPRSAAASDGVREWVDLAAVASTLSDARGNGAQQ</sequence>
<dbReference type="PROSITE" id="PS50109">
    <property type="entry name" value="HIS_KIN"/>
    <property type="match status" value="1"/>
</dbReference>
<feature type="transmembrane region" description="Helical" evidence="9">
    <location>
        <begin position="46"/>
        <end position="64"/>
    </location>
</feature>
<feature type="transmembrane region" description="Helical" evidence="9">
    <location>
        <begin position="76"/>
        <end position="95"/>
    </location>
</feature>
<feature type="transmembrane region" description="Helical" evidence="9">
    <location>
        <begin position="20"/>
        <end position="40"/>
    </location>
</feature>
<dbReference type="Gene3D" id="3.40.50.2300">
    <property type="match status" value="2"/>
</dbReference>
<dbReference type="SMART" id="SM00388">
    <property type="entry name" value="HisKA"/>
    <property type="match status" value="1"/>
</dbReference>
<dbReference type="PROSITE" id="PS50110">
    <property type="entry name" value="RESPONSE_REGULATORY"/>
    <property type="match status" value="2"/>
</dbReference>
<dbReference type="InterPro" id="IPR036890">
    <property type="entry name" value="HATPase_C_sf"/>
</dbReference>
<reference evidence="12" key="1">
    <citation type="submission" date="2021-01" db="EMBL/GenBank/DDBJ databases">
        <title>Whole genome shotgun sequence of Dactylosporangium siamense NBRC 106093.</title>
        <authorList>
            <person name="Komaki H."/>
            <person name="Tamura T."/>
        </authorList>
    </citation>
    <scope>NUCLEOTIDE SEQUENCE</scope>
    <source>
        <strain evidence="12">NBRC 106093</strain>
    </source>
</reference>
<dbReference type="InterPro" id="IPR001789">
    <property type="entry name" value="Sig_transdc_resp-reg_receiver"/>
</dbReference>
<dbReference type="FunFam" id="3.30.565.10:FF:000006">
    <property type="entry name" value="Sensor histidine kinase WalK"/>
    <property type="match status" value="1"/>
</dbReference>
<dbReference type="EC" id="2.7.13.3" evidence="3"/>
<dbReference type="InterPro" id="IPR036097">
    <property type="entry name" value="HisK_dim/P_sf"/>
</dbReference>
<dbReference type="PANTHER" id="PTHR43047">
    <property type="entry name" value="TWO-COMPONENT HISTIDINE PROTEIN KINASE"/>
    <property type="match status" value="1"/>
</dbReference>
<dbReference type="RefSeq" id="WP_203848370.1">
    <property type="nucleotide sequence ID" value="NZ_BONQ01000073.1"/>
</dbReference>
<accession>A0A919UCB6</accession>
<feature type="modified residue" description="4-aspartylphosphate" evidence="8">
    <location>
        <position position="801"/>
    </location>
</feature>
<keyword evidence="9" id="KW-0472">Membrane</keyword>